<evidence type="ECO:0000256" key="1">
    <source>
        <dbReference type="SAM" id="Phobius"/>
    </source>
</evidence>
<feature type="transmembrane region" description="Helical" evidence="1">
    <location>
        <begin position="73"/>
        <end position="98"/>
    </location>
</feature>
<proteinExistence type="predicted"/>
<evidence type="ECO:0000313" key="2">
    <source>
        <dbReference type="EMBL" id="TWG13008.1"/>
    </source>
</evidence>
<keyword evidence="3" id="KW-1185">Reference proteome</keyword>
<keyword evidence="1" id="KW-0812">Transmembrane</keyword>
<reference evidence="2 3" key="1">
    <citation type="submission" date="2019-06" db="EMBL/GenBank/DDBJ databases">
        <title>Sequencing the genomes of 1000 actinobacteria strains.</title>
        <authorList>
            <person name="Klenk H.-P."/>
        </authorList>
    </citation>
    <scope>NUCLEOTIDE SEQUENCE [LARGE SCALE GENOMIC DNA]</scope>
    <source>
        <strain evidence="2 3">DSM 102131</strain>
    </source>
</reference>
<evidence type="ECO:0000313" key="3">
    <source>
        <dbReference type="Proteomes" id="UP000319927"/>
    </source>
</evidence>
<protein>
    <submittedName>
        <fullName evidence="2">Uncharacterized protein</fullName>
    </submittedName>
</protein>
<feature type="transmembrane region" description="Helical" evidence="1">
    <location>
        <begin position="105"/>
        <end position="129"/>
    </location>
</feature>
<dbReference type="Proteomes" id="UP000319927">
    <property type="component" value="Unassembled WGS sequence"/>
</dbReference>
<keyword evidence="1" id="KW-0472">Membrane</keyword>
<sequence length="130" mass="13368">MSGSDEHWPWFVPTAGNLAAPVPTPPPRTVAAVVTSLIGAVPGVALSLAPLALIHQYVEVFGATATPDSGFNIYTLGALACLALGGFLLVSALVSLFFRQTRALGIGYLSGLVVGPVCFMFVVVVTRLAA</sequence>
<keyword evidence="1" id="KW-1133">Transmembrane helix</keyword>
<dbReference type="AlphaFoldDB" id="A0A561VN24"/>
<gene>
    <name evidence="2" type="ORF">FHX75_1342</name>
</gene>
<organism evidence="2 3">
    <name type="scientific">Micromonospora palomenae</name>
    <dbReference type="NCBI Taxonomy" id="1461247"/>
    <lineage>
        <taxon>Bacteria</taxon>
        <taxon>Bacillati</taxon>
        <taxon>Actinomycetota</taxon>
        <taxon>Actinomycetes</taxon>
        <taxon>Micromonosporales</taxon>
        <taxon>Micromonosporaceae</taxon>
        <taxon>Micromonospora</taxon>
    </lineage>
</organism>
<feature type="transmembrane region" description="Helical" evidence="1">
    <location>
        <begin position="30"/>
        <end position="53"/>
    </location>
</feature>
<dbReference type="EMBL" id="VIXA01000003">
    <property type="protein sequence ID" value="TWG13008.1"/>
    <property type="molecule type" value="Genomic_DNA"/>
</dbReference>
<comment type="caution">
    <text evidence="2">The sequence shown here is derived from an EMBL/GenBank/DDBJ whole genome shotgun (WGS) entry which is preliminary data.</text>
</comment>
<name>A0A561VN24_9ACTN</name>
<accession>A0A561VN24</accession>